<proteinExistence type="predicted"/>
<sequence length="72" mass="8451">MTLVIENVKDEFLPTFKELAKAINARIRTDEKAKKTTKQVRIPELDEAIRQYENGEYETYNSVAEMMEALRK</sequence>
<organism evidence="1 2">
    <name type="scientific">Campylobacter avium LMG 24591</name>
    <dbReference type="NCBI Taxonomy" id="522484"/>
    <lineage>
        <taxon>Bacteria</taxon>
        <taxon>Pseudomonadati</taxon>
        <taxon>Campylobacterota</taxon>
        <taxon>Epsilonproteobacteria</taxon>
        <taxon>Campylobacterales</taxon>
        <taxon>Campylobacteraceae</taxon>
        <taxon>Campylobacter</taxon>
    </lineage>
</organism>
<reference evidence="1 2" key="1">
    <citation type="submission" date="2017-07" db="EMBL/GenBank/DDBJ databases">
        <title>Analysis of two Campylobacter avium genomes and identification of a novel hippuricase gene.</title>
        <authorList>
            <person name="Miller W.G."/>
            <person name="Chapman M.H."/>
            <person name="Yee E."/>
            <person name="Revez J."/>
            <person name="Bono J.L."/>
            <person name="Rossi M."/>
        </authorList>
    </citation>
    <scope>NUCLEOTIDE SEQUENCE [LARGE SCALE GENOMIC DNA]</scope>
    <source>
        <strain evidence="1 2">LMG 24591</strain>
    </source>
</reference>
<dbReference type="Proteomes" id="UP000201169">
    <property type="component" value="Chromosome"/>
</dbReference>
<dbReference type="KEGG" id="cavi:CAV_0538"/>
<keyword evidence="2" id="KW-1185">Reference proteome</keyword>
<name>A0A222MWC4_9BACT</name>
<evidence type="ECO:0000313" key="1">
    <source>
        <dbReference type="EMBL" id="ASQ30205.1"/>
    </source>
</evidence>
<dbReference type="RefSeq" id="WP_094752802.1">
    <property type="nucleotide sequence ID" value="NZ_CP022347.1"/>
</dbReference>
<dbReference type="OrthoDB" id="5359227at2"/>
<evidence type="ECO:0000313" key="2">
    <source>
        <dbReference type="Proteomes" id="UP000201169"/>
    </source>
</evidence>
<dbReference type="AlphaFoldDB" id="A0A222MWC4"/>
<accession>A0A222MWC4</accession>
<protein>
    <submittedName>
        <fullName evidence="1">Uncharacterized protein</fullName>
    </submittedName>
</protein>
<dbReference type="EMBL" id="CP022347">
    <property type="protein sequence ID" value="ASQ30205.1"/>
    <property type="molecule type" value="Genomic_DNA"/>
</dbReference>
<gene>
    <name evidence="1" type="ORF">CAV_0538</name>
</gene>